<evidence type="ECO:0000256" key="4">
    <source>
        <dbReference type="ARBA" id="ARBA00022801"/>
    </source>
</evidence>
<dbReference type="Pfam" id="PF01368">
    <property type="entry name" value="DHH"/>
    <property type="match status" value="1"/>
</dbReference>
<dbReference type="GO" id="GO:0003676">
    <property type="term" value="F:nucleic acid binding"/>
    <property type="evidence" value="ECO:0007669"/>
    <property type="project" value="InterPro"/>
</dbReference>
<evidence type="ECO:0000256" key="6">
    <source>
        <dbReference type="SAM" id="Coils"/>
    </source>
</evidence>
<dbReference type="AlphaFoldDB" id="A0A951PE18"/>
<protein>
    <recommendedName>
        <fullName evidence="2">Single-stranded-DNA-specific exonuclease RecJ</fullName>
    </recommendedName>
</protein>
<evidence type="ECO:0000256" key="3">
    <source>
        <dbReference type="ARBA" id="ARBA00022722"/>
    </source>
</evidence>
<evidence type="ECO:0000259" key="9">
    <source>
        <dbReference type="Pfam" id="PF02272"/>
    </source>
</evidence>
<dbReference type="EMBL" id="JAHHHV010000082">
    <property type="protein sequence ID" value="MBW4467966.1"/>
    <property type="molecule type" value="Genomic_DNA"/>
</dbReference>
<dbReference type="Gene3D" id="3.90.1640.30">
    <property type="match status" value="1"/>
</dbReference>
<reference evidence="11" key="1">
    <citation type="submission" date="2021-05" db="EMBL/GenBank/DDBJ databases">
        <authorList>
            <person name="Pietrasiak N."/>
            <person name="Ward R."/>
            <person name="Stajich J.E."/>
            <person name="Kurbessoian T."/>
        </authorList>
    </citation>
    <scope>NUCLEOTIDE SEQUENCE</scope>
    <source>
        <strain evidence="11">GSE-TBD4-15B</strain>
    </source>
</reference>
<evidence type="ECO:0000256" key="7">
    <source>
        <dbReference type="SAM" id="MobiDB-lite"/>
    </source>
</evidence>
<keyword evidence="4" id="KW-0378">Hydrolase</keyword>
<dbReference type="InterPro" id="IPR051673">
    <property type="entry name" value="SSDNA_exonuclease_RecJ"/>
</dbReference>
<dbReference type="Proteomes" id="UP000707356">
    <property type="component" value="Unassembled WGS sequence"/>
</dbReference>
<evidence type="ECO:0000259" key="10">
    <source>
        <dbReference type="Pfam" id="PF17768"/>
    </source>
</evidence>
<organism evidence="11 12">
    <name type="scientific">Pegethrix bostrychoides GSE-TBD4-15B</name>
    <dbReference type="NCBI Taxonomy" id="2839662"/>
    <lineage>
        <taxon>Bacteria</taxon>
        <taxon>Bacillati</taxon>
        <taxon>Cyanobacteriota</taxon>
        <taxon>Cyanophyceae</taxon>
        <taxon>Oculatellales</taxon>
        <taxon>Oculatellaceae</taxon>
        <taxon>Pegethrix</taxon>
    </lineage>
</organism>
<comment type="similarity">
    <text evidence="1">Belongs to the RecJ family.</text>
</comment>
<feature type="coiled-coil region" evidence="6">
    <location>
        <begin position="769"/>
        <end position="803"/>
    </location>
</feature>
<keyword evidence="5" id="KW-0269">Exonuclease</keyword>
<evidence type="ECO:0000256" key="2">
    <source>
        <dbReference type="ARBA" id="ARBA00019841"/>
    </source>
</evidence>
<sequence length="1077" mass="119948">MPVASDRFPQQRWHIAAPQPELARLLSQAAELPELLAQVLLNRGVTTPSAAEMFLNPELQILPSPLEEFADLPMALELLLRAIAERQYIAICGDYDADGMTSTALLLRALRYLGATVEYAIPSRMQEGYGINRRIIEEFHAEGVGLILTVDNGIAAYEPIARARELGMAVIVTDHHDIPPDLPPANAILNPKLIRPESPYRGAAGVGVAYILAVCLAQSLQKTQDLTTPLIELFTLGTIADLAPLTGVNRRWVKRGLKLLPKSRMAGIQALIQVAGLSQEKALKPEAIGFRLGPRINAIGRLADPQIVIELLTTDEEGRALELAMKCEQVNQLRQRLCELIEQEAIAYCLETGFDPQQERVLVIVQPSWHHGVIGIVASRLVERYGVPVFIGTIETPEGEASEAAAPQLSEAPESPEPAKIRGSARGIPEFDVFEALQFCRDLLGKFGGHRAAGGFTFEAANLEAVRQRLRQFAHQSLRPEHLKPLVSVDAESNFRDLTLDLYEQMDVLHPCGIENPDPIFWTAHVQVIEQRQIGQNQAHLKVTLAQISDPSYSLRAIAWRWGVYYPLPSQVDVAYKLKLNDWQGVRSLELELVGIRESQTGRAAERHSLPQLPQKLAQKLLPDLEAGSDAQTTARLEIFGRKPRVSQITLDSEQLAVAKPPQVEAAILDSLGTEDAKTCFEMQSICSPQPLDSAQLEFYHSRRKYTGSFYWNTAKREIKINTPEGNLILQPEHQQIFWETKNSHAPEIDLSQPHYFNLVRSALTAVELVQRQQLIEQQEQQIAALSQQLEQMRQQMEQQQIFQQLAQPAPADLSIPELLPELPPELPLELKPEDPKPWLKAQLGEIVWQQLDSRSQKDLTAAYKKYALIQDRLADAAARSLDDHSIHAAENLTDSSTDYSDVGLRLCSVIEREVIQPFFKELYQFLLAAGEPCEVGNVALRARKKYTLGMLPPLLAATWQSFDEEALGTGAGDLYSPVEATQIDPTDRETVQIFLAQWQHPLSRWLDRPNLETVASAIAQIDRLLTLAADAESQLYGWQFQHLQKLVMGDLDGAMGGAIDRTTGLLQQIYAAKLDS</sequence>
<dbReference type="InterPro" id="IPR041122">
    <property type="entry name" value="RecJ_OB"/>
</dbReference>
<feature type="domain" description="DDH" evidence="8">
    <location>
        <begin position="89"/>
        <end position="238"/>
    </location>
</feature>
<keyword evidence="3" id="KW-0540">Nuclease</keyword>
<gene>
    <name evidence="11" type="ORF">KME07_21280</name>
</gene>
<feature type="region of interest" description="Disordered" evidence="7">
    <location>
        <begin position="400"/>
        <end position="421"/>
    </location>
</feature>
<evidence type="ECO:0000256" key="1">
    <source>
        <dbReference type="ARBA" id="ARBA00005915"/>
    </source>
</evidence>
<keyword evidence="6" id="KW-0175">Coiled coil</keyword>
<dbReference type="Pfam" id="PF02272">
    <property type="entry name" value="DHHA1"/>
    <property type="match status" value="1"/>
</dbReference>
<dbReference type="GO" id="GO:0004527">
    <property type="term" value="F:exonuclease activity"/>
    <property type="evidence" value="ECO:0007669"/>
    <property type="project" value="UniProtKB-KW"/>
</dbReference>
<feature type="domain" description="RecJ OB" evidence="10">
    <location>
        <begin position="489"/>
        <end position="593"/>
    </location>
</feature>
<dbReference type="PANTHER" id="PTHR30255">
    <property type="entry name" value="SINGLE-STRANDED-DNA-SPECIFIC EXONUCLEASE RECJ"/>
    <property type="match status" value="1"/>
</dbReference>
<dbReference type="InterPro" id="IPR003156">
    <property type="entry name" value="DHHA1_dom"/>
</dbReference>
<evidence type="ECO:0000313" key="11">
    <source>
        <dbReference type="EMBL" id="MBW4467966.1"/>
    </source>
</evidence>
<evidence type="ECO:0000313" key="12">
    <source>
        <dbReference type="Proteomes" id="UP000707356"/>
    </source>
</evidence>
<evidence type="ECO:0000259" key="8">
    <source>
        <dbReference type="Pfam" id="PF01368"/>
    </source>
</evidence>
<dbReference type="InterPro" id="IPR001667">
    <property type="entry name" value="DDH_dom"/>
</dbReference>
<feature type="domain" description="DHHA1" evidence="9">
    <location>
        <begin position="360"/>
        <end position="475"/>
    </location>
</feature>
<name>A0A951PE18_9CYAN</name>
<accession>A0A951PE18</accession>
<proteinExistence type="inferred from homology"/>
<dbReference type="Pfam" id="PF17768">
    <property type="entry name" value="RecJ_OB"/>
    <property type="match status" value="1"/>
</dbReference>
<reference evidence="11" key="2">
    <citation type="journal article" date="2022" name="Microbiol. Resour. Announc.">
        <title>Metagenome Sequencing to Explore Phylogenomics of Terrestrial Cyanobacteria.</title>
        <authorList>
            <person name="Ward R.D."/>
            <person name="Stajich J.E."/>
            <person name="Johansen J.R."/>
            <person name="Huntemann M."/>
            <person name="Clum A."/>
            <person name="Foster B."/>
            <person name="Foster B."/>
            <person name="Roux S."/>
            <person name="Palaniappan K."/>
            <person name="Varghese N."/>
            <person name="Mukherjee S."/>
            <person name="Reddy T.B.K."/>
            <person name="Daum C."/>
            <person name="Copeland A."/>
            <person name="Chen I.A."/>
            <person name="Ivanova N.N."/>
            <person name="Kyrpides N.C."/>
            <person name="Shapiro N."/>
            <person name="Eloe-Fadrosh E.A."/>
            <person name="Pietrasiak N."/>
        </authorList>
    </citation>
    <scope>NUCLEOTIDE SEQUENCE</scope>
    <source>
        <strain evidence="11">GSE-TBD4-15B</strain>
    </source>
</reference>
<dbReference type="SUPFAM" id="SSF64182">
    <property type="entry name" value="DHH phosphoesterases"/>
    <property type="match status" value="1"/>
</dbReference>
<comment type="caution">
    <text evidence="11">The sequence shown here is derived from an EMBL/GenBank/DDBJ whole genome shotgun (WGS) entry which is preliminary data.</text>
</comment>
<dbReference type="InterPro" id="IPR038763">
    <property type="entry name" value="DHH_sf"/>
</dbReference>
<dbReference type="Gene3D" id="3.10.310.30">
    <property type="match status" value="1"/>
</dbReference>
<dbReference type="PANTHER" id="PTHR30255:SF2">
    <property type="entry name" value="SINGLE-STRANDED-DNA-SPECIFIC EXONUCLEASE RECJ"/>
    <property type="match status" value="1"/>
</dbReference>
<evidence type="ECO:0000256" key="5">
    <source>
        <dbReference type="ARBA" id="ARBA00022839"/>
    </source>
</evidence>